<dbReference type="KEGG" id="cvn:111119701"/>
<feature type="transmembrane region" description="Helical" evidence="2">
    <location>
        <begin position="73"/>
        <end position="97"/>
    </location>
</feature>
<feature type="transmembrane region" description="Helical" evidence="2">
    <location>
        <begin position="144"/>
        <end position="169"/>
    </location>
</feature>
<name>A0A8B8CJB5_CRAVI</name>
<feature type="region of interest" description="Disordered" evidence="1">
    <location>
        <begin position="216"/>
        <end position="236"/>
    </location>
</feature>
<feature type="region of interest" description="Disordered" evidence="1">
    <location>
        <begin position="540"/>
        <end position="658"/>
    </location>
</feature>
<proteinExistence type="predicted"/>
<keyword evidence="3" id="KW-1185">Reference proteome</keyword>
<gene>
    <name evidence="4" type="primary">LOC111119701</name>
</gene>
<feature type="compositionally biased region" description="Basic and acidic residues" evidence="1">
    <location>
        <begin position="579"/>
        <end position="591"/>
    </location>
</feature>
<evidence type="ECO:0000313" key="3">
    <source>
        <dbReference type="Proteomes" id="UP000694844"/>
    </source>
</evidence>
<keyword evidence="2" id="KW-1133">Transmembrane helix</keyword>
<dbReference type="Proteomes" id="UP000694844">
    <property type="component" value="Chromosome 1"/>
</dbReference>
<evidence type="ECO:0000256" key="1">
    <source>
        <dbReference type="SAM" id="MobiDB-lite"/>
    </source>
</evidence>
<keyword evidence="2" id="KW-0812">Transmembrane</keyword>
<reference evidence="3" key="1">
    <citation type="submission" date="2024-06" db="UniProtKB">
        <authorList>
            <consortium name="RefSeq"/>
        </authorList>
    </citation>
    <scope>NUCLEOTIDE SEQUENCE [LARGE SCALE GENOMIC DNA]</scope>
</reference>
<accession>A0A8B8CJB5</accession>
<dbReference type="RefSeq" id="XP_022315840.1">
    <property type="nucleotide sequence ID" value="XM_022460132.1"/>
</dbReference>
<dbReference type="AlphaFoldDB" id="A0A8B8CJB5"/>
<feature type="transmembrane region" description="Helical" evidence="2">
    <location>
        <begin position="109"/>
        <end position="132"/>
    </location>
</feature>
<feature type="compositionally biased region" description="Basic and acidic residues" evidence="1">
    <location>
        <begin position="549"/>
        <end position="572"/>
    </location>
</feature>
<feature type="compositionally biased region" description="Polar residues" evidence="1">
    <location>
        <begin position="482"/>
        <end position="497"/>
    </location>
</feature>
<feature type="compositionally biased region" description="Basic residues" evidence="1">
    <location>
        <begin position="680"/>
        <end position="691"/>
    </location>
</feature>
<feature type="compositionally biased region" description="Basic and acidic residues" evidence="1">
    <location>
        <begin position="263"/>
        <end position="276"/>
    </location>
</feature>
<evidence type="ECO:0000256" key="2">
    <source>
        <dbReference type="SAM" id="Phobius"/>
    </source>
</evidence>
<dbReference type="GeneID" id="111119701"/>
<dbReference type="OrthoDB" id="6134780at2759"/>
<feature type="region of interest" description="Disordered" evidence="1">
    <location>
        <begin position="458"/>
        <end position="504"/>
    </location>
</feature>
<feature type="compositionally biased region" description="Acidic residues" evidence="1">
    <location>
        <begin position="592"/>
        <end position="618"/>
    </location>
</feature>
<feature type="region of interest" description="Disordered" evidence="1">
    <location>
        <begin position="248"/>
        <end position="320"/>
    </location>
</feature>
<dbReference type="Gene3D" id="1.20.140.150">
    <property type="match status" value="1"/>
</dbReference>
<sequence>MNQKARALLRKITFLFILLGFIDYVVAYGLPHWAKYTTTAGQIHRYGLFMTCIQDFIKSECDTFHLANIDGSWVAFVQAMGSVGLLFYFLSTGAGFLQFYWEYRKKRRLLYASGATGMIAGLLISITAYSFSVNNTGQQISMEYGFFMAIISIVPCIMCSFLNFFNAVLVRTSKKRKHLGSGFDIRQHMFDFSVKPPVGTHLKDHVQISEDEYEEYLRPTTRQSKKSHKKPPPNFDYFNEMLDELMDDDSKQTETTTDGGSSIKKEADDTKNIIEDELRETEEEILRQSVEGGFENELGDEEGEEMKSGNKSPPVRPGVSFNEYPLVFTDRVQRTKPAKSANNSDKQRQAAHEFRMAQKNNRIAILRVNCKRCPFEHTITKLVEDLKTEDYPKIVKYVESPEFLSFHHIRDKCLHNMLDPIKKPSKKPSHKEELMLKASALQALPSIRKHRFSKMISPKGVDVGNKKKKVTNKISHVDDGKSSVSKLSFKQDAQVSQSEEDENMDKILDEINRTMDNQSKMSSIYIDTSLKMVEKANRPSEIIFDEDEHDMKESPRAQEDDEKQASHDSSQKEDEEETLKDTIDDILKADDTNAETEEGAIADDEEEVSGGEEEEIIDDTGFGPGLSDNESETDLDQRTEGLSRKTNPTLASAKTYSSGNATSALYKKPLVSFDDGKSSSVKKKKKKHVNRAKTSFPKIDTSLIGRSHKSASLTKQRRANKEQRIAIVHERCKKCCYELSHPKYEEDLTQEEKNKVEFIIDRSKSAKS</sequence>
<feature type="compositionally biased region" description="Polar residues" evidence="1">
    <location>
        <begin position="644"/>
        <end position="658"/>
    </location>
</feature>
<feature type="region of interest" description="Disordered" evidence="1">
    <location>
        <begin position="674"/>
        <end position="721"/>
    </location>
</feature>
<feature type="transmembrane region" description="Helical" evidence="2">
    <location>
        <begin position="12"/>
        <end position="30"/>
    </location>
</feature>
<organism evidence="3 4">
    <name type="scientific">Crassostrea virginica</name>
    <name type="common">Eastern oyster</name>
    <dbReference type="NCBI Taxonomy" id="6565"/>
    <lineage>
        <taxon>Eukaryota</taxon>
        <taxon>Metazoa</taxon>
        <taxon>Spiralia</taxon>
        <taxon>Lophotrochozoa</taxon>
        <taxon>Mollusca</taxon>
        <taxon>Bivalvia</taxon>
        <taxon>Autobranchia</taxon>
        <taxon>Pteriomorphia</taxon>
        <taxon>Ostreida</taxon>
        <taxon>Ostreoidea</taxon>
        <taxon>Ostreidae</taxon>
        <taxon>Crassostrea</taxon>
    </lineage>
</organism>
<keyword evidence="2" id="KW-0472">Membrane</keyword>
<protein>
    <submittedName>
        <fullName evidence="4">Uncharacterized protein LOC111119701</fullName>
    </submittedName>
</protein>
<reference evidence="4" key="2">
    <citation type="submission" date="2025-08" db="UniProtKB">
        <authorList>
            <consortium name="RefSeq"/>
        </authorList>
    </citation>
    <scope>IDENTIFICATION</scope>
    <source>
        <tissue evidence="4">Whole sample</tissue>
    </source>
</reference>
<evidence type="ECO:0000313" key="4">
    <source>
        <dbReference type="RefSeq" id="XP_022315840.1"/>
    </source>
</evidence>